<gene>
    <name evidence="2" type="ORF">EV192_102617</name>
</gene>
<name>A0A4R2JYX6_9PSEU</name>
<proteinExistence type="predicted"/>
<dbReference type="SUPFAM" id="SSF52009">
    <property type="entry name" value="Phosphohistidine domain"/>
    <property type="match status" value="1"/>
</dbReference>
<dbReference type="RefSeq" id="WP_132114274.1">
    <property type="nucleotide sequence ID" value="NZ_SLWS01000002.1"/>
</dbReference>
<reference evidence="2 3" key="1">
    <citation type="submission" date="2019-03" db="EMBL/GenBank/DDBJ databases">
        <title>Genomic Encyclopedia of Type Strains, Phase IV (KMG-IV): sequencing the most valuable type-strain genomes for metagenomic binning, comparative biology and taxonomic classification.</title>
        <authorList>
            <person name="Goeker M."/>
        </authorList>
    </citation>
    <scope>NUCLEOTIDE SEQUENCE [LARGE SCALE GENOMIC DNA]</scope>
    <source>
        <strain evidence="2 3">DSM 45934</strain>
    </source>
</reference>
<dbReference type="Gene3D" id="3.50.30.10">
    <property type="entry name" value="Phosphohistidine domain"/>
    <property type="match status" value="1"/>
</dbReference>
<protein>
    <submittedName>
        <fullName evidence="2">PEP-utilizing family enzyme</fullName>
    </submittedName>
</protein>
<sequence length="552" mass="59953">MDREWGMIGTSAEELEHVPIEVRVPPGFWRRDDTHMPLPVTPMTDSVFDNADMFAAACTDFGLLVEPRIAGIGGWRYIQMAPVGAKPGAATPPGWLLPLLLRLSPEARTRVRRCRLVARTGYVERVVDTWHAEQRDLFERRIAVVRAADSGSMPDPQLIAHVADALTLAEDGLRTHFRVNVAHWLAMGELSAVCRDLLGWGQPEVTSLLAGLSARSSEPARRLSALAGKSPDSPEFQQYLRVYGCRSLTLEMADPTVGELPAVLWAQLRDQVRAGYDPATDEAALADRRAEAAAQARKALKGQKLARFERALALAVKAYPVREDNVFFTGDAPIALMRYAVLEVGERLQMRGQLDEGDDVFFLSLAEALDALGDHEGRQTLVTLRKAEHEWALANPGPPTYGRDPGPPPSTRWLRSAVRASVDAMHLVAEQVLAADLSNRTPTAPATTLTGIAGSPGRYRGPVRVIASEREFDKLHAGDVLVCAATRPSWSVLFPSVGAIVTDAGGTLSHPAIIAREHRVPAVVATGYATQILRDGQVVTVDGTRGVVEVEA</sequence>
<organism evidence="2 3">
    <name type="scientific">Actinocrispum wychmicini</name>
    <dbReference type="NCBI Taxonomy" id="1213861"/>
    <lineage>
        <taxon>Bacteria</taxon>
        <taxon>Bacillati</taxon>
        <taxon>Actinomycetota</taxon>
        <taxon>Actinomycetes</taxon>
        <taxon>Pseudonocardiales</taxon>
        <taxon>Pseudonocardiaceae</taxon>
        <taxon>Actinocrispum</taxon>
    </lineage>
</organism>
<dbReference type="GO" id="GO:0016772">
    <property type="term" value="F:transferase activity, transferring phosphorus-containing groups"/>
    <property type="evidence" value="ECO:0007669"/>
    <property type="project" value="InterPro"/>
</dbReference>
<dbReference type="Proteomes" id="UP000295680">
    <property type="component" value="Unassembled WGS sequence"/>
</dbReference>
<dbReference type="AlphaFoldDB" id="A0A4R2JYX6"/>
<evidence type="ECO:0000313" key="3">
    <source>
        <dbReference type="Proteomes" id="UP000295680"/>
    </source>
</evidence>
<dbReference type="InterPro" id="IPR051549">
    <property type="entry name" value="PEP_Utilizing_Enz"/>
</dbReference>
<accession>A0A4R2JYX6</accession>
<dbReference type="PANTHER" id="PTHR43615">
    <property type="entry name" value="PHOSPHOENOLPYRUVATE SYNTHASE-RELATED"/>
    <property type="match status" value="1"/>
</dbReference>
<dbReference type="InterPro" id="IPR036637">
    <property type="entry name" value="Phosphohistidine_dom_sf"/>
</dbReference>
<evidence type="ECO:0000259" key="1">
    <source>
        <dbReference type="Pfam" id="PF00391"/>
    </source>
</evidence>
<feature type="domain" description="PEP-utilising enzyme mobile" evidence="1">
    <location>
        <begin position="477"/>
        <end position="546"/>
    </location>
</feature>
<evidence type="ECO:0000313" key="2">
    <source>
        <dbReference type="EMBL" id="TCO62479.1"/>
    </source>
</evidence>
<comment type="caution">
    <text evidence="2">The sequence shown here is derived from an EMBL/GenBank/DDBJ whole genome shotgun (WGS) entry which is preliminary data.</text>
</comment>
<dbReference type="OrthoDB" id="9765468at2"/>
<dbReference type="EMBL" id="SLWS01000002">
    <property type="protein sequence ID" value="TCO62479.1"/>
    <property type="molecule type" value="Genomic_DNA"/>
</dbReference>
<dbReference type="Pfam" id="PF00391">
    <property type="entry name" value="PEP-utilizers"/>
    <property type="match status" value="1"/>
</dbReference>
<dbReference type="InterPro" id="IPR008279">
    <property type="entry name" value="PEP-util_enz_mobile_dom"/>
</dbReference>
<keyword evidence="3" id="KW-1185">Reference proteome</keyword>
<dbReference type="PANTHER" id="PTHR43615:SF1">
    <property type="entry name" value="PPDK_N DOMAIN-CONTAINING PROTEIN"/>
    <property type="match status" value="1"/>
</dbReference>